<evidence type="ECO:0000313" key="6">
    <source>
        <dbReference type="Proteomes" id="UP001375743"/>
    </source>
</evidence>
<keyword evidence="6" id="KW-1185">Reference proteome</keyword>
<accession>A0ABU8XSJ0</accession>
<evidence type="ECO:0000259" key="4">
    <source>
        <dbReference type="PROSITE" id="PS50110"/>
    </source>
</evidence>
<evidence type="ECO:0000259" key="3">
    <source>
        <dbReference type="PROSITE" id="PS50043"/>
    </source>
</evidence>
<dbReference type="PRINTS" id="PR00038">
    <property type="entry name" value="HTHLUXR"/>
</dbReference>
<evidence type="ECO:0000256" key="2">
    <source>
        <dbReference type="PROSITE-ProRule" id="PRU00169"/>
    </source>
</evidence>
<keyword evidence="1" id="KW-0238">DNA-binding</keyword>
<gene>
    <name evidence="5" type="ORF">U1T56_13475</name>
</gene>
<feature type="domain" description="Response regulatory" evidence="4">
    <location>
        <begin position="1"/>
        <end position="120"/>
    </location>
</feature>
<evidence type="ECO:0000256" key="1">
    <source>
        <dbReference type="ARBA" id="ARBA00023125"/>
    </source>
</evidence>
<dbReference type="Gene3D" id="3.40.50.2300">
    <property type="match status" value="1"/>
</dbReference>
<dbReference type="PANTHER" id="PTHR43214">
    <property type="entry name" value="TWO-COMPONENT RESPONSE REGULATOR"/>
    <property type="match status" value="1"/>
</dbReference>
<evidence type="ECO:0000313" key="5">
    <source>
        <dbReference type="EMBL" id="MEK0084170.1"/>
    </source>
</evidence>
<dbReference type="RefSeq" id="WP_418160017.1">
    <property type="nucleotide sequence ID" value="NZ_JBBLZC010000012.1"/>
</dbReference>
<dbReference type="PROSITE" id="PS50043">
    <property type="entry name" value="HTH_LUXR_2"/>
    <property type="match status" value="1"/>
</dbReference>
<dbReference type="Proteomes" id="UP001375743">
    <property type="component" value="Unassembled WGS sequence"/>
</dbReference>
<dbReference type="SMART" id="SM00421">
    <property type="entry name" value="HTH_LUXR"/>
    <property type="match status" value="1"/>
</dbReference>
<dbReference type="PROSITE" id="PS00622">
    <property type="entry name" value="HTH_LUXR_1"/>
    <property type="match status" value="1"/>
</dbReference>
<dbReference type="SUPFAM" id="SSF46894">
    <property type="entry name" value="C-terminal effector domain of the bipartite response regulators"/>
    <property type="match status" value="1"/>
</dbReference>
<feature type="domain" description="HTH luxR-type" evidence="3">
    <location>
        <begin position="150"/>
        <end position="215"/>
    </location>
</feature>
<dbReference type="InterPro" id="IPR039420">
    <property type="entry name" value="WalR-like"/>
</dbReference>
<dbReference type="InterPro" id="IPR011006">
    <property type="entry name" value="CheY-like_superfamily"/>
</dbReference>
<dbReference type="Pfam" id="PF00196">
    <property type="entry name" value="GerE"/>
    <property type="match status" value="1"/>
</dbReference>
<sequence>MAVIDDLSLRRSSTLDFLRQRGREPAFPFDSATDLLTRGSAILHDLACVLLNVGGCSIDTAKNRGQIEQLHRALPDAALVVMSDREDIEEVVVAFRHGARGFIPTSFEPEVAIEAIGIVLAGGTFFPASALLRVYRERLRLAVSGHKPEPRRDSEQWPPRQLAVLELLAQGKANKEIARELHVEESTVKVHVWHIMRRLKASNRTEAALRARQLGIFVHESGEEQDTVADEHSSVAVAPIRKAS</sequence>
<comment type="caution">
    <text evidence="2">Lacks conserved residue(s) required for the propagation of feature annotation.</text>
</comment>
<dbReference type="CDD" id="cd06170">
    <property type="entry name" value="LuxR_C_like"/>
    <property type="match status" value="1"/>
</dbReference>
<proteinExistence type="predicted"/>
<dbReference type="InterPro" id="IPR000792">
    <property type="entry name" value="Tscrpt_reg_LuxR_C"/>
</dbReference>
<dbReference type="InterPro" id="IPR016032">
    <property type="entry name" value="Sig_transdc_resp-reg_C-effctor"/>
</dbReference>
<name>A0ABU8XSJ0_9PROT</name>
<dbReference type="SUPFAM" id="SSF52172">
    <property type="entry name" value="CheY-like"/>
    <property type="match status" value="1"/>
</dbReference>
<protein>
    <submittedName>
        <fullName evidence="5">Response regulator transcription factor</fullName>
    </submittedName>
</protein>
<comment type="caution">
    <text evidence="5">The sequence shown here is derived from an EMBL/GenBank/DDBJ whole genome shotgun (WGS) entry which is preliminary data.</text>
</comment>
<dbReference type="EMBL" id="JBBLZC010000012">
    <property type="protein sequence ID" value="MEK0084170.1"/>
    <property type="molecule type" value="Genomic_DNA"/>
</dbReference>
<reference evidence="5 6" key="1">
    <citation type="submission" date="2024-01" db="EMBL/GenBank/DDBJ databases">
        <title>Multi-omics insights into the function and evolution of sodium benzoate biodegradation pathways in Benzoatithermus flavus gen. nov., sp. nov. from hot spring.</title>
        <authorList>
            <person name="Hu C.-J."/>
            <person name="Li W.-J."/>
        </authorList>
    </citation>
    <scope>NUCLEOTIDE SEQUENCE [LARGE SCALE GENOMIC DNA]</scope>
    <source>
        <strain evidence="5 6">SYSU G07066</strain>
    </source>
</reference>
<dbReference type="PROSITE" id="PS50110">
    <property type="entry name" value="RESPONSE_REGULATORY"/>
    <property type="match status" value="1"/>
</dbReference>
<dbReference type="InterPro" id="IPR001789">
    <property type="entry name" value="Sig_transdc_resp-reg_receiver"/>
</dbReference>
<organism evidence="5 6">
    <name type="scientific">Benzoatithermus flavus</name>
    <dbReference type="NCBI Taxonomy" id="3108223"/>
    <lineage>
        <taxon>Bacteria</taxon>
        <taxon>Pseudomonadati</taxon>
        <taxon>Pseudomonadota</taxon>
        <taxon>Alphaproteobacteria</taxon>
        <taxon>Geminicoccales</taxon>
        <taxon>Geminicoccaceae</taxon>
        <taxon>Benzoatithermus</taxon>
    </lineage>
</organism>